<sequence length="98" mass="11253">MLFGQHKRFMLLQESTYKLLRDNRVLLPKLSSSSFSSKLTKPEHNHNLNSFNLTRSLLASVSDSHKYFISSQLLIINPSTSLRYLITPLHTSYVSPDT</sequence>
<dbReference type="Proteomes" id="UP000215914">
    <property type="component" value="Unassembled WGS sequence"/>
</dbReference>
<reference evidence="1" key="1">
    <citation type="journal article" date="2017" name="Nature">
        <title>The sunflower genome provides insights into oil metabolism, flowering and Asterid evolution.</title>
        <authorList>
            <person name="Badouin H."/>
            <person name="Gouzy J."/>
            <person name="Grassa C.J."/>
            <person name="Murat F."/>
            <person name="Staton S.E."/>
            <person name="Cottret L."/>
            <person name="Lelandais-Briere C."/>
            <person name="Owens G.L."/>
            <person name="Carrere S."/>
            <person name="Mayjonade B."/>
            <person name="Legrand L."/>
            <person name="Gill N."/>
            <person name="Kane N.C."/>
            <person name="Bowers J.E."/>
            <person name="Hubner S."/>
            <person name="Bellec A."/>
            <person name="Berard A."/>
            <person name="Berges H."/>
            <person name="Blanchet N."/>
            <person name="Boniface M.C."/>
            <person name="Brunel D."/>
            <person name="Catrice O."/>
            <person name="Chaidir N."/>
            <person name="Claudel C."/>
            <person name="Donnadieu C."/>
            <person name="Faraut T."/>
            <person name="Fievet G."/>
            <person name="Helmstetter N."/>
            <person name="King M."/>
            <person name="Knapp S.J."/>
            <person name="Lai Z."/>
            <person name="Le Paslier M.C."/>
            <person name="Lippi Y."/>
            <person name="Lorenzon L."/>
            <person name="Mandel J.R."/>
            <person name="Marage G."/>
            <person name="Marchand G."/>
            <person name="Marquand E."/>
            <person name="Bret-Mestries E."/>
            <person name="Morien E."/>
            <person name="Nambeesan S."/>
            <person name="Nguyen T."/>
            <person name="Pegot-Espagnet P."/>
            <person name="Pouilly N."/>
            <person name="Raftis F."/>
            <person name="Sallet E."/>
            <person name="Schiex T."/>
            <person name="Thomas J."/>
            <person name="Vandecasteele C."/>
            <person name="Vares D."/>
            <person name="Vear F."/>
            <person name="Vautrin S."/>
            <person name="Crespi M."/>
            <person name="Mangin B."/>
            <person name="Burke J.M."/>
            <person name="Salse J."/>
            <person name="Munos S."/>
            <person name="Vincourt P."/>
            <person name="Rieseberg L.H."/>
            <person name="Langlade N.B."/>
        </authorList>
    </citation>
    <scope>NUCLEOTIDE SEQUENCE</scope>
    <source>
        <tissue evidence="1">Leaves</tissue>
    </source>
</reference>
<reference evidence="1" key="2">
    <citation type="submission" date="2020-06" db="EMBL/GenBank/DDBJ databases">
        <title>Helianthus annuus Genome sequencing and assembly Release 2.</title>
        <authorList>
            <person name="Gouzy J."/>
            <person name="Langlade N."/>
            <person name="Munos S."/>
        </authorList>
    </citation>
    <scope>NUCLEOTIDE SEQUENCE</scope>
    <source>
        <tissue evidence="1">Leaves</tissue>
    </source>
</reference>
<dbReference type="Gramene" id="mRNA:HanXRQr2_Chr13g0618241">
    <property type="protein sequence ID" value="CDS:HanXRQr2_Chr13g0618241.1"/>
    <property type="gene ID" value="HanXRQr2_Chr13g0618241"/>
</dbReference>
<dbReference type="AlphaFoldDB" id="A0A9K3HE73"/>
<evidence type="ECO:0000313" key="1">
    <source>
        <dbReference type="EMBL" id="KAF5775991.1"/>
    </source>
</evidence>
<organism evidence="1 2">
    <name type="scientific">Helianthus annuus</name>
    <name type="common">Common sunflower</name>
    <dbReference type="NCBI Taxonomy" id="4232"/>
    <lineage>
        <taxon>Eukaryota</taxon>
        <taxon>Viridiplantae</taxon>
        <taxon>Streptophyta</taxon>
        <taxon>Embryophyta</taxon>
        <taxon>Tracheophyta</taxon>
        <taxon>Spermatophyta</taxon>
        <taxon>Magnoliopsida</taxon>
        <taxon>eudicotyledons</taxon>
        <taxon>Gunneridae</taxon>
        <taxon>Pentapetalae</taxon>
        <taxon>asterids</taxon>
        <taxon>campanulids</taxon>
        <taxon>Asterales</taxon>
        <taxon>Asteraceae</taxon>
        <taxon>Asteroideae</taxon>
        <taxon>Heliantheae alliance</taxon>
        <taxon>Heliantheae</taxon>
        <taxon>Helianthus</taxon>
    </lineage>
</organism>
<evidence type="ECO:0000313" key="2">
    <source>
        <dbReference type="Proteomes" id="UP000215914"/>
    </source>
</evidence>
<name>A0A9K3HE73_HELAN</name>
<proteinExistence type="predicted"/>
<protein>
    <submittedName>
        <fullName evidence="1">Uncharacterized protein</fullName>
    </submittedName>
</protein>
<accession>A0A9K3HE73</accession>
<dbReference type="EMBL" id="MNCJ02000328">
    <property type="protein sequence ID" value="KAF5775991.1"/>
    <property type="molecule type" value="Genomic_DNA"/>
</dbReference>
<keyword evidence="2" id="KW-1185">Reference proteome</keyword>
<gene>
    <name evidence="1" type="ORF">HanXRQr2_Chr13g0618241</name>
</gene>
<comment type="caution">
    <text evidence="1">The sequence shown here is derived from an EMBL/GenBank/DDBJ whole genome shotgun (WGS) entry which is preliminary data.</text>
</comment>